<dbReference type="InterPro" id="IPR001810">
    <property type="entry name" value="F-box_dom"/>
</dbReference>
<dbReference type="SUPFAM" id="SSF81383">
    <property type="entry name" value="F-box domain"/>
    <property type="match status" value="1"/>
</dbReference>
<evidence type="ECO:0000259" key="1">
    <source>
        <dbReference type="Pfam" id="PF12937"/>
    </source>
</evidence>
<dbReference type="Proteomes" id="UP000696573">
    <property type="component" value="Unassembled WGS sequence"/>
</dbReference>
<dbReference type="InterPro" id="IPR036047">
    <property type="entry name" value="F-box-like_dom_sf"/>
</dbReference>
<gene>
    <name evidence="2" type="ORF">CRHIZ90672A_00013613</name>
</gene>
<dbReference type="Pfam" id="PF12937">
    <property type="entry name" value="F-box-like"/>
    <property type="match status" value="1"/>
</dbReference>
<dbReference type="OrthoDB" id="5427399at2759"/>
<name>A0A9N9VA89_9HYPO</name>
<dbReference type="AlphaFoldDB" id="A0A9N9VA89"/>
<proteinExistence type="predicted"/>
<feature type="domain" description="F-box" evidence="1">
    <location>
        <begin position="17"/>
        <end position="51"/>
    </location>
</feature>
<accession>A0A9N9VA89</accession>
<reference evidence="2" key="1">
    <citation type="submission" date="2021-10" db="EMBL/GenBank/DDBJ databases">
        <authorList>
            <person name="Piombo E."/>
        </authorList>
    </citation>
    <scope>NUCLEOTIDE SEQUENCE</scope>
</reference>
<protein>
    <recommendedName>
        <fullName evidence="1">F-box domain-containing protein</fullName>
    </recommendedName>
</protein>
<comment type="caution">
    <text evidence="2">The sequence shown here is derived from an EMBL/GenBank/DDBJ whole genome shotgun (WGS) entry which is preliminary data.</text>
</comment>
<evidence type="ECO:0000313" key="3">
    <source>
        <dbReference type="Proteomes" id="UP000696573"/>
    </source>
</evidence>
<dbReference type="EMBL" id="CABFNQ020000593">
    <property type="protein sequence ID" value="CAH0019865.1"/>
    <property type="molecule type" value="Genomic_DNA"/>
</dbReference>
<organism evidence="2 3">
    <name type="scientific">Clonostachys rhizophaga</name>
    <dbReference type="NCBI Taxonomy" id="160324"/>
    <lineage>
        <taxon>Eukaryota</taxon>
        <taxon>Fungi</taxon>
        <taxon>Dikarya</taxon>
        <taxon>Ascomycota</taxon>
        <taxon>Pezizomycotina</taxon>
        <taxon>Sordariomycetes</taxon>
        <taxon>Hypocreomycetidae</taxon>
        <taxon>Hypocreales</taxon>
        <taxon>Bionectriaceae</taxon>
        <taxon>Clonostachys</taxon>
    </lineage>
</organism>
<sequence length="111" mass="12167">MSRPIQLFNAAMATGGFASLPTEVFFTILENDCLSLEDIASLRLTCRSFSESRTDLHLRTSAALLILPNTFGRSNGRNSLGFPVLSTVLSGPVPKHEAPPHWNYKACFTKP</sequence>
<keyword evidence="3" id="KW-1185">Reference proteome</keyword>
<evidence type="ECO:0000313" key="2">
    <source>
        <dbReference type="EMBL" id="CAH0019865.1"/>
    </source>
</evidence>